<reference evidence="2 3" key="1">
    <citation type="submission" date="2019-07" db="EMBL/GenBank/DDBJ databases">
        <title>Whole genome shotgun sequence of Halomonas pacifica NBRC 102220.</title>
        <authorList>
            <person name="Hosoyama A."/>
            <person name="Uohara A."/>
            <person name="Ohji S."/>
            <person name="Ichikawa N."/>
        </authorList>
    </citation>
    <scope>NUCLEOTIDE SEQUENCE [LARGE SCALE GENOMIC DNA]</scope>
    <source>
        <strain evidence="2 3">NBRC 102220</strain>
    </source>
</reference>
<keyword evidence="1" id="KW-1133">Transmembrane helix</keyword>
<feature type="transmembrane region" description="Helical" evidence="1">
    <location>
        <begin position="6"/>
        <end position="28"/>
    </location>
</feature>
<sequence length="41" mass="4556">MYFDTHVVASLVLIGSMFVISGVGIKLLRDAMRRDASRSSR</sequence>
<evidence type="ECO:0000313" key="3">
    <source>
        <dbReference type="Proteomes" id="UP000321275"/>
    </source>
</evidence>
<keyword evidence="3" id="KW-1185">Reference proteome</keyword>
<gene>
    <name evidence="2" type="ORF">HPA02_23110</name>
</gene>
<evidence type="ECO:0000256" key="1">
    <source>
        <dbReference type="SAM" id="Phobius"/>
    </source>
</evidence>
<keyword evidence="1" id="KW-0812">Transmembrane</keyword>
<dbReference type="RefSeq" id="WP_269750185.1">
    <property type="nucleotide sequence ID" value="NZ_BJUK01000026.1"/>
</dbReference>
<dbReference type="EMBL" id="BJUK01000026">
    <property type="protein sequence ID" value="GEK48028.1"/>
    <property type="molecule type" value="Genomic_DNA"/>
</dbReference>
<protein>
    <submittedName>
        <fullName evidence="2">Uncharacterized protein</fullName>
    </submittedName>
</protein>
<name>A0A510X9A1_9GAMM</name>
<comment type="caution">
    <text evidence="2">The sequence shown here is derived from an EMBL/GenBank/DDBJ whole genome shotgun (WGS) entry which is preliminary data.</text>
</comment>
<keyword evidence="1" id="KW-0472">Membrane</keyword>
<dbReference type="AlphaFoldDB" id="A0A510X9A1"/>
<organism evidence="2 3">
    <name type="scientific">Bisbaumannia pacifica</name>
    <dbReference type="NCBI Taxonomy" id="77098"/>
    <lineage>
        <taxon>Bacteria</taxon>
        <taxon>Pseudomonadati</taxon>
        <taxon>Pseudomonadota</taxon>
        <taxon>Gammaproteobacteria</taxon>
        <taxon>Oceanospirillales</taxon>
        <taxon>Halomonadaceae</taxon>
        <taxon>Bisbaumannia</taxon>
    </lineage>
</organism>
<accession>A0A510X9A1</accession>
<proteinExistence type="predicted"/>
<evidence type="ECO:0000313" key="2">
    <source>
        <dbReference type="EMBL" id="GEK48028.1"/>
    </source>
</evidence>
<dbReference type="Proteomes" id="UP000321275">
    <property type="component" value="Unassembled WGS sequence"/>
</dbReference>